<evidence type="ECO:0000313" key="4">
    <source>
        <dbReference type="Proteomes" id="UP001066276"/>
    </source>
</evidence>
<keyword evidence="2" id="KW-0472">Membrane</keyword>
<dbReference type="AlphaFoldDB" id="A0AAV7MV32"/>
<comment type="caution">
    <text evidence="3">The sequence shown here is derived from an EMBL/GenBank/DDBJ whole genome shotgun (WGS) entry which is preliminary data.</text>
</comment>
<accession>A0AAV7MV32</accession>
<feature type="compositionally biased region" description="Basic and acidic residues" evidence="1">
    <location>
        <begin position="219"/>
        <end position="229"/>
    </location>
</feature>
<gene>
    <name evidence="3" type="ORF">NDU88_005016</name>
</gene>
<reference evidence="3" key="1">
    <citation type="journal article" date="2022" name="bioRxiv">
        <title>Sequencing and chromosome-scale assembly of the giantPleurodeles waltlgenome.</title>
        <authorList>
            <person name="Brown T."/>
            <person name="Elewa A."/>
            <person name="Iarovenko S."/>
            <person name="Subramanian E."/>
            <person name="Araus A.J."/>
            <person name="Petzold A."/>
            <person name="Susuki M."/>
            <person name="Suzuki K.-i.T."/>
            <person name="Hayashi T."/>
            <person name="Toyoda A."/>
            <person name="Oliveira C."/>
            <person name="Osipova E."/>
            <person name="Leigh N.D."/>
            <person name="Simon A."/>
            <person name="Yun M.H."/>
        </authorList>
    </citation>
    <scope>NUCLEOTIDE SEQUENCE</scope>
    <source>
        <strain evidence="3">20211129_DDA</strain>
        <tissue evidence="3">Liver</tissue>
    </source>
</reference>
<name>A0AAV7MV32_PLEWA</name>
<feature type="compositionally biased region" description="Low complexity" evidence="1">
    <location>
        <begin position="469"/>
        <end position="481"/>
    </location>
</feature>
<keyword evidence="2" id="KW-0812">Transmembrane</keyword>
<sequence>MKLSLMLTLGGTRCWGHELLVRAVLHRCARFKCLHIRARPPSDMKTLSGFHVCLAFSSILLSSLGVRCVAIEKRDTNDSVHIPQNVQSLLSPTSQGANPEDGQSVLTVPPGTSMANTITSDGTTQAFTKSLDHDILIGDQSTDTRSITLPLTSVVEEAFLPSTKQNKSQESGLLTTTVTTSSPLQSDIEVNLPSVTVSKTTLGTPTTIVPAVSKFLDEDFPTKGTDEKSNGNGNTVEHPPLSQFNTEEMLTTNPRTSIVQTGSDYSTAPLLFAEHSETGEHGVIVSSLVNTVQLTTVTDIRTDVSTGVEDLQKVQPFPVSPALEFSEDWDDTKPSPSSQVKVIEHETIMLVPAMSPETVSTDTVTGKLDLTFTNRTETSTENMEKIYSRTEESTMLAIGDGETPIEAAEDDFGPTVSSTDTLDESILSTPFPSSISHTSFMTDSVDVPSVVSESVNLFDGTIKQTEETASITTVTSSPTSSERTPLVSSTKRLRVYGLKKLESEEGEEDEEEEEKDEDEEEDDDDEEEDDEDKDAESLDDSVEGEIEVLAFTLPVVASIKTPAEKTNQQALEEVSYRVPDTLEWEKQNLGLVRNWMERLKDKAGYMSGMLLPVGIGIAGAFFILGVLYSIKFMNRRRRLGFKRHKRKQREFNSMQDRVMLLADSSEDEF</sequence>
<protein>
    <recommendedName>
        <fullName evidence="5">Armadillo-like helical domain-containing protein 4</fullName>
    </recommendedName>
</protein>
<proteinExistence type="predicted"/>
<feature type="region of interest" description="Disordered" evidence="1">
    <location>
        <begin position="469"/>
        <end position="488"/>
    </location>
</feature>
<feature type="compositionally biased region" description="Acidic residues" evidence="1">
    <location>
        <begin position="504"/>
        <end position="541"/>
    </location>
</feature>
<evidence type="ECO:0008006" key="5">
    <source>
        <dbReference type="Google" id="ProtNLM"/>
    </source>
</evidence>
<dbReference type="InterPro" id="IPR031524">
    <property type="entry name" value="ARMH4"/>
</dbReference>
<feature type="transmembrane region" description="Helical" evidence="2">
    <location>
        <begin position="609"/>
        <end position="630"/>
    </location>
</feature>
<dbReference type="Pfam" id="PF15767">
    <property type="entry name" value="ARMH4"/>
    <property type="match status" value="1"/>
</dbReference>
<dbReference type="PANTHER" id="PTHR21585">
    <property type="entry name" value="FULL-LENGTH CDNA CLONE CS0DC025YL05 OF NEUROBLASTOMA"/>
    <property type="match status" value="1"/>
</dbReference>
<evidence type="ECO:0000256" key="1">
    <source>
        <dbReference type="SAM" id="MobiDB-lite"/>
    </source>
</evidence>
<dbReference type="EMBL" id="JANPWB010000013">
    <property type="protein sequence ID" value="KAJ1107626.1"/>
    <property type="molecule type" value="Genomic_DNA"/>
</dbReference>
<dbReference type="Proteomes" id="UP001066276">
    <property type="component" value="Chromosome 9"/>
</dbReference>
<evidence type="ECO:0000256" key="2">
    <source>
        <dbReference type="SAM" id="Phobius"/>
    </source>
</evidence>
<dbReference type="PANTHER" id="PTHR21585:SF0">
    <property type="entry name" value="ARMADILLO-LIKE HELICAL DOMAIN-CONTAINING PROTEIN 4"/>
    <property type="match status" value="1"/>
</dbReference>
<keyword evidence="2" id="KW-1133">Transmembrane helix</keyword>
<keyword evidence="4" id="KW-1185">Reference proteome</keyword>
<evidence type="ECO:0000313" key="3">
    <source>
        <dbReference type="EMBL" id="KAJ1107626.1"/>
    </source>
</evidence>
<feature type="region of interest" description="Disordered" evidence="1">
    <location>
        <begin position="219"/>
        <end position="241"/>
    </location>
</feature>
<organism evidence="3 4">
    <name type="scientific">Pleurodeles waltl</name>
    <name type="common">Iberian ribbed newt</name>
    <dbReference type="NCBI Taxonomy" id="8319"/>
    <lineage>
        <taxon>Eukaryota</taxon>
        <taxon>Metazoa</taxon>
        <taxon>Chordata</taxon>
        <taxon>Craniata</taxon>
        <taxon>Vertebrata</taxon>
        <taxon>Euteleostomi</taxon>
        <taxon>Amphibia</taxon>
        <taxon>Batrachia</taxon>
        <taxon>Caudata</taxon>
        <taxon>Salamandroidea</taxon>
        <taxon>Salamandridae</taxon>
        <taxon>Pleurodelinae</taxon>
        <taxon>Pleurodeles</taxon>
    </lineage>
</organism>
<feature type="region of interest" description="Disordered" evidence="1">
    <location>
        <begin position="497"/>
        <end position="541"/>
    </location>
</feature>